<evidence type="ECO:0000313" key="3">
    <source>
        <dbReference type="Proteomes" id="UP000604825"/>
    </source>
</evidence>
<dbReference type="Proteomes" id="UP000604825">
    <property type="component" value="Unassembled WGS sequence"/>
</dbReference>
<dbReference type="AlphaFoldDB" id="A0A811QQ70"/>
<accession>A0A811QQ70</accession>
<organism evidence="2 3">
    <name type="scientific">Miscanthus lutarioriparius</name>
    <dbReference type="NCBI Taxonomy" id="422564"/>
    <lineage>
        <taxon>Eukaryota</taxon>
        <taxon>Viridiplantae</taxon>
        <taxon>Streptophyta</taxon>
        <taxon>Embryophyta</taxon>
        <taxon>Tracheophyta</taxon>
        <taxon>Spermatophyta</taxon>
        <taxon>Magnoliopsida</taxon>
        <taxon>Liliopsida</taxon>
        <taxon>Poales</taxon>
        <taxon>Poaceae</taxon>
        <taxon>PACMAD clade</taxon>
        <taxon>Panicoideae</taxon>
        <taxon>Andropogonodae</taxon>
        <taxon>Andropogoneae</taxon>
        <taxon>Saccharinae</taxon>
        <taxon>Miscanthus</taxon>
    </lineage>
</organism>
<keyword evidence="3" id="KW-1185">Reference proteome</keyword>
<protein>
    <submittedName>
        <fullName evidence="2">Uncharacterized protein</fullName>
    </submittedName>
</protein>
<feature type="compositionally biased region" description="Low complexity" evidence="1">
    <location>
        <begin position="75"/>
        <end position="84"/>
    </location>
</feature>
<comment type="caution">
    <text evidence="2">The sequence shown here is derived from an EMBL/GenBank/DDBJ whole genome shotgun (WGS) entry which is preliminary data.</text>
</comment>
<evidence type="ECO:0000256" key="1">
    <source>
        <dbReference type="SAM" id="MobiDB-lite"/>
    </source>
</evidence>
<sequence>MPDCSSLQMAGLDPPPALRRPVPASRALGRSRGTATKGVREAASRLAEPLPLGHAWEANTLTEFEVVAAEVGWGKPAGRHPAPAGGVGGAGGQREPNQHALKSKLPIA</sequence>
<feature type="region of interest" description="Disordered" evidence="1">
    <location>
        <begin position="1"/>
        <end position="40"/>
    </location>
</feature>
<proteinExistence type="predicted"/>
<feature type="region of interest" description="Disordered" evidence="1">
    <location>
        <begin position="75"/>
        <end position="108"/>
    </location>
</feature>
<dbReference type="EMBL" id="CAJGYO010000012">
    <property type="protein sequence ID" value="CAD6263248.1"/>
    <property type="molecule type" value="Genomic_DNA"/>
</dbReference>
<evidence type="ECO:0000313" key="2">
    <source>
        <dbReference type="EMBL" id="CAD6263248.1"/>
    </source>
</evidence>
<reference evidence="2" key="1">
    <citation type="submission" date="2020-10" db="EMBL/GenBank/DDBJ databases">
        <authorList>
            <person name="Han B."/>
            <person name="Lu T."/>
            <person name="Zhao Q."/>
            <person name="Huang X."/>
            <person name="Zhao Y."/>
        </authorList>
    </citation>
    <scope>NUCLEOTIDE SEQUENCE</scope>
</reference>
<gene>
    <name evidence="2" type="ORF">NCGR_LOCUS46558</name>
</gene>
<name>A0A811QQ70_9POAL</name>